<dbReference type="OrthoDB" id="851522at2759"/>
<reference evidence="3 4" key="1">
    <citation type="submission" date="2015-01" db="EMBL/GenBank/DDBJ databases">
        <title>Genome of allotetraploid Gossypium barbadense reveals genomic plasticity and fiber elongation in cotton evolution.</title>
        <authorList>
            <person name="Chen X."/>
            <person name="Liu X."/>
            <person name="Zhao B."/>
            <person name="Zheng H."/>
            <person name="Hu Y."/>
            <person name="Lu G."/>
            <person name="Yang C."/>
            <person name="Chen J."/>
            <person name="Shan C."/>
            <person name="Zhang L."/>
            <person name="Zhou Y."/>
            <person name="Wang L."/>
            <person name="Guo W."/>
            <person name="Bai Y."/>
            <person name="Ruan J."/>
            <person name="Shangguan X."/>
            <person name="Mao Y."/>
            <person name="Jiang J."/>
            <person name="Zhu Y."/>
            <person name="Lei J."/>
            <person name="Kang H."/>
            <person name="Chen S."/>
            <person name="He X."/>
            <person name="Wang R."/>
            <person name="Wang Y."/>
            <person name="Chen J."/>
            <person name="Wang L."/>
            <person name="Yu S."/>
            <person name="Wang B."/>
            <person name="Wei J."/>
            <person name="Song S."/>
            <person name="Lu X."/>
            <person name="Gao Z."/>
            <person name="Gu W."/>
            <person name="Deng X."/>
            <person name="Ma D."/>
            <person name="Wang S."/>
            <person name="Liang W."/>
            <person name="Fang L."/>
            <person name="Cai C."/>
            <person name="Zhu X."/>
            <person name="Zhou B."/>
            <person name="Zhang Y."/>
            <person name="Chen Z."/>
            <person name="Xu S."/>
            <person name="Zhu R."/>
            <person name="Wang S."/>
            <person name="Zhang T."/>
            <person name="Zhao G."/>
        </authorList>
    </citation>
    <scope>NUCLEOTIDE SEQUENCE [LARGE SCALE GENOMIC DNA]</scope>
    <source>
        <strain evidence="4">cv. Xinhai21</strain>
        <tissue evidence="3">Leaf</tissue>
    </source>
</reference>
<dbReference type="PANTHER" id="PTHR33144:SF46">
    <property type="entry name" value="OS04G0610000 PROTEIN"/>
    <property type="match status" value="1"/>
</dbReference>
<protein>
    <submittedName>
        <fullName evidence="3">Uncharacterized protein</fullName>
    </submittedName>
</protein>
<dbReference type="EMBL" id="KZ670562">
    <property type="protein sequence ID" value="PPR83021.1"/>
    <property type="molecule type" value="Genomic_DNA"/>
</dbReference>
<dbReference type="Proteomes" id="UP000239757">
    <property type="component" value="Unassembled WGS sequence"/>
</dbReference>
<proteinExistence type="predicted"/>
<sequence length="402" mass="46456">MRRRRLRDLSIVQNTPNSEEANSEQQTVVGSSNVPETLDEPAEFQTDSGGTRRGRGCTLLKDLYELNPVERVKVSRNSYGQPIGSEARLLAGYLGIISRNANMLPINYESWHHMPDSNKNQALDNIKRSPMTISRRHWEKWRDHKSSLKKLYFKKDISLEKKLRNVPLGMLRYQWEDAIRFWNSKKGEDCERVGTSCRKKQKFTHTARPRSFSSVAEAEEISPGQKVGRLQLFEITHKKKDGSPMTSEAREIMEKLKEKKAEYEAIASTDSSVNLENIDNRIINEVLDPERYSRVRFQGFGVTPTQNFGSSSQQYMPSRSQAQAEVQRLRDQIAQMQANMVEQIAEVQRKYEELQQQLRAETAEKEAAAAAREAEQSRKYDELQLQLQQMIQMFQQLQKPPS</sequence>
<organism evidence="3 4">
    <name type="scientific">Gossypium barbadense</name>
    <name type="common">Sea Island cotton</name>
    <name type="synonym">Hibiscus barbadensis</name>
    <dbReference type="NCBI Taxonomy" id="3634"/>
    <lineage>
        <taxon>Eukaryota</taxon>
        <taxon>Viridiplantae</taxon>
        <taxon>Streptophyta</taxon>
        <taxon>Embryophyta</taxon>
        <taxon>Tracheophyta</taxon>
        <taxon>Spermatophyta</taxon>
        <taxon>Magnoliopsida</taxon>
        <taxon>eudicotyledons</taxon>
        <taxon>Gunneridae</taxon>
        <taxon>Pentapetalae</taxon>
        <taxon>rosids</taxon>
        <taxon>malvids</taxon>
        <taxon>Malvales</taxon>
        <taxon>Malvaceae</taxon>
        <taxon>Malvoideae</taxon>
        <taxon>Gossypium</taxon>
    </lineage>
</organism>
<name>A0A2P5VW03_GOSBA</name>
<dbReference type="Pfam" id="PF03004">
    <property type="entry name" value="Transposase_24"/>
    <property type="match status" value="1"/>
</dbReference>
<keyword evidence="1" id="KW-0175">Coiled coil</keyword>
<evidence type="ECO:0000256" key="2">
    <source>
        <dbReference type="SAM" id="MobiDB-lite"/>
    </source>
</evidence>
<feature type="coiled-coil region" evidence="1">
    <location>
        <begin position="319"/>
        <end position="393"/>
    </location>
</feature>
<evidence type="ECO:0000313" key="3">
    <source>
        <dbReference type="EMBL" id="PPR83021.1"/>
    </source>
</evidence>
<gene>
    <name evidence="3" type="ORF">GOBAR_AA37692</name>
</gene>
<dbReference type="InterPro" id="IPR004252">
    <property type="entry name" value="Probable_transposase_24"/>
</dbReference>
<feature type="compositionally biased region" description="Polar residues" evidence="2">
    <location>
        <begin position="16"/>
        <end position="35"/>
    </location>
</feature>
<dbReference type="AlphaFoldDB" id="A0A2P5VW03"/>
<dbReference type="PANTHER" id="PTHR33144">
    <property type="entry name" value="OS10G0409366 PROTEIN-RELATED"/>
    <property type="match status" value="1"/>
</dbReference>
<evidence type="ECO:0000256" key="1">
    <source>
        <dbReference type="SAM" id="Coils"/>
    </source>
</evidence>
<accession>A0A2P5VW03</accession>
<feature type="region of interest" description="Disordered" evidence="2">
    <location>
        <begin position="16"/>
        <end position="53"/>
    </location>
</feature>
<evidence type="ECO:0000313" key="4">
    <source>
        <dbReference type="Proteomes" id="UP000239757"/>
    </source>
</evidence>